<organism evidence="1 2">
    <name type="scientific">Liparis tanakae</name>
    <name type="common">Tanaka's snailfish</name>
    <dbReference type="NCBI Taxonomy" id="230148"/>
    <lineage>
        <taxon>Eukaryota</taxon>
        <taxon>Metazoa</taxon>
        <taxon>Chordata</taxon>
        <taxon>Craniata</taxon>
        <taxon>Vertebrata</taxon>
        <taxon>Euteleostomi</taxon>
        <taxon>Actinopterygii</taxon>
        <taxon>Neopterygii</taxon>
        <taxon>Teleostei</taxon>
        <taxon>Neoteleostei</taxon>
        <taxon>Acanthomorphata</taxon>
        <taxon>Eupercaria</taxon>
        <taxon>Perciformes</taxon>
        <taxon>Cottioidei</taxon>
        <taxon>Cottales</taxon>
        <taxon>Liparidae</taxon>
        <taxon>Liparis</taxon>
    </lineage>
</organism>
<evidence type="ECO:0000313" key="2">
    <source>
        <dbReference type="Proteomes" id="UP000314294"/>
    </source>
</evidence>
<dbReference type="Proteomes" id="UP000314294">
    <property type="component" value="Unassembled WGS sequence"/>
</dbReference>
<dbReference type="AlphaFoldDB" id="A0A4Z2ERK5"/>
<sequence>MKQQTYSDASSPARCRHLFAVPRQLNAKSQEYHLMHQTERDPVFESRCCQASTSQRVTPSSGAAAVSLNYLTSRQRGKHVPLRDIA</sequence>
<protein>
    <submittedName>
        <fullName evidence="1">Uncharacterized protein</fullName>
    </submittedName>
</protein>
<comment type="caution">
    <text evidence="1">The sequence shown here is derived from an EMBL/GenBank/DDBJ whole genome shotgun (WGS) entry which is preliminary data.</text>
</comment>
<accession>A0A4Z2ERK5</accession>
<evidence type="ECO:0000313" key="1">
    <source>
        <dbReference type="EMBL" id="TNN31419.1"/>
    </source>
</evidence>
<gene>
    <name evidence="1" type="ORF">EYF80_058429</name>
</gene>
<reference evidence="1 2" key="1">
    <citation type="submission" date="2019-03" db="EMBL/GenBank/DDBJ databases">
        <title>First draft genome of Liparis tanakae, snailfish: a comprehensive survey of snailfish specific genes.</title>
        <authorList>
            <person name="Kim W."/>
            <person name="Song I."/>
            <person name="Jeong J.-H."/>
            <person name="Kim D."/>
            <person name="Kim S."/>
            <person name="Ryu S."/>
            <person name="Song J.Y."/>
            <person name="Lee S.K."/>
        </authorList>
    </citation>
    <scope>NUCLEOTIDE SEQUENCE [LARGE SCALE GENOMIC DNA]</scope>
    <source>
        <tissue evidence="1">Muscle</tissue>
    </source>
</reference>
<name>A0A4Z2ERK5_9TELE</name>
<dbReference type="EMBL" id="SRLO01003493">
    <property type="protein sequence ID" value="TNN31419.1"/>
    <property type="molecule type" value="Genomic_DNA"/>
</dbReference>
<proteinExistence type="predicted"/>
<keyword evidence="2" id="KW-1185">Reference proteome</keyword>